<dbReference type="HOGENOM" id="CLU_3030737_0_0_6"/>
<dbReference type="EMBL" id="AEVO01000140">
    <property type="protein sequence ID" value="EFY06258.1"/>
    <property type="molecule type" value="Genomic_DNA"/>
</dbReference>
<dbReference type="STRING" id="762983.HMPREF9444_01988"/>
<keyword evidence="2" id="KW-1185">Reference proteome</keyword>
<evidence type="ECO:0000313" key="2">
    <source>
        <dbReference type="Proteomes" id="UP000018458"/>
    </source>
</evidence>
<evidence type="ECO:0000313" key="1">
    <source>
        <dbReference type="EMBL" id="EFY06258.1"/>
    </source>
</evidence>
<comment type="caution">
    <text evidence="1">The sequence shown here is derived from an EMBL/GenBank/DDBJ whole genome shotgun (WGS) entry which is preliminary data.</text>
</comment>
<dbReference type="AlphaFoldDB" id="E8LMJ6"/>
<protein>
    <submittedName>
        <fullName evidence="1">Uncharacterized protein</fullName>
    </submittedName>
</protein>
<dbReference type="Proteomes" id="UP000018458">
    <property type="component" value="Unassembled WGS sequence"/>
</dbReference>
<gene>
    <name evidence="1" type="ORF">HMPREF9444_01988</name>
</gene>
<organism evidence="1 2">
    <name type="scientific">Succinatimonas hippei (strain DSM 22608 / JCM 16073 / KCTC 15190 / YIT 12066)</name>
    <dbReference type="NCBI Taxonomy" id="762983"/>
    <lineage>
        <taxon>Bacteria</taxon>
        <taxon>Pseudomonadati</taxon>
        <taxon>Pseudomonadota</taxon>
        <taxon>Gammaproteobacteria</taxon>
        <taxon>Aeromonadales</taxon>
        <taxon>Succinivibrionaceae</taxon>
        <taxon>Succinatimonas</taxon>
    </lineage>
</organism>
<reference evidence="1 2" key="1">
    <citation type="submission" date="2011-01" db="EMBL/GenBank/DDBJ databases">
        <authorList>
            <person name="Weinstock G."/>
            <person name="Sodergren E."/>
            <person name="Clifton S."/>
            <person name="Fulton L."/>
            <person name="Fulton B."/>
            <person name="Courtney L."/>
            <person name="Fronick C."/>
            <person name="Harrison M."/>
            <person name="Strong C."/>
            <person name="Farmer C."/>
            <person name="Delahaunty K."/>
            <person name="Markovic C."/>
            <person name="Hall O."/>
            <person name="Minx P."/>
            <person name="Tomlinson C."/>
            <person name="Mitreva M."/>
            <person name="Hou S."/>
            <person name="Chen J."/>
            <person name="Wollam A."/>
            <person name="Pepin K.H."/>
            <person name="Johnson M."/>
            <person name="Bhonagiri V."/>
            <person name="Zhang X."/>
            <person name="Suruliraj S."/>
            <person name="Warren W."/>
            <person name="Chinwalla A."/>
            <person name="Mardis E.R."/>
            <person name="Wilson R.K."/>
        </authorList>
    </citation>
    <scope>NUCLEOTIDE SEQUENCE [LARGE SCALE GENOMIC DNA]</scope>
    <source>
        <strain evidence="2">DSM 22608 / JCM 16073 / KCTC 15190 / YIT 12066</strain>
    </source>
</reference>
<name>E8LMJ6_SUCHY</name>
<accession>E8LMJ6</accession>
<sequence>MILNKENTLFLAMTALSGNDVYTDCLLYVKRRQRISLSRKLRQNGITRTEKIKLL</sequence>
<proteinExistence type="predicted"/>